<sequence length="260" mass="29814">MNAHNNDSSSSDSSDEDYCPETLREDLSEESSDDPCQDDSENEIKKKRTKKCKAKHTKRKKVDEIENDESVSTTETSNINEEEKKKKADSLWADFLSDTGTKLKPKINNTKTEDKVLKIDKPKLKEKKVITVTDIFDFAGEKVKVTKEVAVDSVEARLSTSNSTDTSPNKNENSKFVPKKSGMQSILGQINKKNKISTLEKSKLDWDSFKKKQGLEEEIQNHNKGKNGYLEKQDFLQRADLRQFEIEKEFRTAKRNNRLN</sequence>
<feature type="compositionally biased region" description="Polar residues" evidence="3">
    <location>
        <begin position="158"/>
        <end position="171"/>
    </location>
</feature>
<dbReference type="Pfam" id="PF07572">
    <property type="entry name" value="BCNT"/>
    <property type="match status" value="1"/>
</dbReference>
<feature type="compositionally biased region" description="Acidic residues" evidence="3">
    <location>
        <begin position="27"/>
        <end position="41"/>
    </location>
</feature>
<evidence type="ECO:0000256" key="2">
    <source>
        <dbReference type="ARBA" id="ARBA00030244"/>
    </source>
</evidence>
<dbReference type="GO" id="GO:0000812">
    <property type="term" value="C:Swr1 complex"/>
    <property type="evidence" value="ECO:0007669"/>
    <property type="project" value="TreeGrafter"/>
</dbReference>
<protein>
    <recommendedName>
        <fullName evidence="1">Craniofacial development protein 1</fullName>
    </recommendedName>
    <alternativeName>
        <fullName evidence="2">Bucentaur</fullName>
    </alternativeName>
</protein>
<evidence type="ECO:0000313" key="5">
    <source>
        <dbReference type="EMBL" id="NOV47316.1"/>
    </source>
</evidence>
<evidence type="ECO:0000256" key="3">
    <source>
        <dbReference type="SAM" id="MobiDB-lite"/>
    </source>
</evidence>
<organism evidence="5">
    <name type="scientific">Xenopsylla cheopis</name>
    <name type="common">Oriental rat flea</name>
    <name type="synonym">Pulex cheopis</name>
    <dbReference type="NCBI Taxonomy" id="163159"/>
    <lineage>
        <taxon>Eukaryota</taxon>
        <taxon>Metazoa</taxon>
        <taxon>Ecdysozoa</taxon>
        <taxon>Arthropoda</taxon>
        <taxon>Hexapoda</taxon>
        <taxon>Insecta</taxon>
        <taxon>Pterygota</taxon>
        <taxon>Neoptera</taxon>
        <taxon>Endopterygota</taxon>
        <taxon>Siphonaptera</taxon>
        <taxon>Pulicidae</taxon>
        <taxon>Xenopsyllinae</taxon>
        <taxon>Xenopsylla</taxon>
    </lineage>
</organism>
<accession>A0A6M2DMM4</accession>
<reference evidence="5" key="1">
    <citation type="submission" date="2020-03" db="EMBL/GenBank/DDBJ databases">
        <title>Transcriptomic Profiling of the Digestive Tract of the Rat Flea, Xenopsylla cheopis, Following Blood Feeding and Infection with Yersinia pestis.</title>
        <authorList>
            <person name="Bland D.M."/>
            <person name="Martens C.A."/>
            <person name="Virtaneva K."/>
            <person name="Kanakabandi K."/>
            <person name="Long D."/>
            <person name="Rosenke R."/>
            <person name="Saturday G.A."/>
            <person name="Hoyt F.H."/>
            <person name="Bruno D.P."/>
            <person name="Ribeiro J.M.C."/>
            <person name="Hinnebusch J."/>
        </authorList>
    </citation>
    <scope>NUCLEOTIDE SEQUENCE</scope>
</reference>
<evidence type="ECO:0000256" key="1">
    <source>
        <dbReference type="ARBA" id="ARBA00019033"/>
    </source>
</evidence>
<dbReference type="InterPro" id="IPR027124">
    <property type="entry name" value="Swc5/CFDP1/2"/>
</dbReference>
<dbReference type="AlphaFoldDB" id="A0A6M2DMM4"/>
<dbReference type="PROSITE" id="PS51279">
    <property type="entry name" value="BCNT_C"/>
    <property type="match status" value="1"/>
</dbReference>
<feature type="compositionally biased region" description="Basic residues" evidence="3">
    <location>
        <begin position="45"/>
        <end position="60"/>
    </location>
</feature>
<evidence type="ECO:0000259" key="4">
    <source>
        <dbReference type="PROSITE" id="PS51279"/>
    </source>
</evidence>
<feature type="region of interest" description="Disordered" evidence="3">
    <location>
        <begin position="155"/>
        <end position="184"/>
    </location>
</feature>
<dbReference type="EMBL" id="GIIL01003590">
    <property type="protein sequence ID" value="NOV47316.1"/>
    <property type="molecule type" value="Transcribed_RNA"/>
</dbReference>
<proteinExistence type="predicted"/>
<dbReference type="PANTHER" id="PTHR48407">
    <property type="entry name" value="CRANIOFACIAL DEVELOPMENT PROTEIN 1"/>
    <property type="match status" value="1"/>
</dbReference>
<name>A0A6M2DMM4_XENCH</name>
<feature type="region of interest" description="Disordered" evidence="3">
    <location>
        <begin position="1"/>
        <end position="88"/>
    </location>
</feature>
<dbReference type="InterPro" id="IPR011421">
    <property type="entry name" value="BCNT-C"/>
</dbReference>
<dbReference type="PANTHER" id="PTHR48407:SF1">
    <property type="entry name" value="CRANIOFACIAL DEVELOPMENT PROTEIN 1"/>
    <property type="match status" value="1"/>
</dbReference>
<feature type="domain" description="BCNT-C" evidence="4">
    <location>
        <begin position="177"/>
        <end position="257"/>
    </location>
</feature>
<feature type="compositionally biased region" description="Polar residues" evidence="3">
    <location>
        <begin position="70"/>
        <end position="79"/>
    </location>
</feature>